<accession>A0ABD3FTI9</accession>
<sequence length="244" mass="25885">MTTSIAQAAGATTSAASVVNRTDHREGYDHRDGYNRRRGYDYDSRSGGGEYGRSSSRYDDYSRGGGGRYGSRSMGYDGSRGDYGSGRGSYGSGDYDSRGGGLTEVGLEDMTKAEAATGRLPDGQWAMTKVEVAMTIKEAVMTTACVDMKDAMSPVDMEGLPLAEIVDTAGAVVKTEDTEMEAEKNAVTAELATGEVTAKETVEATEAMDTVMITAVETATVVKAALEEVAEEAAVERLVRVLER</sequence>
<dbReference type="AlphaFoldDB" id="A0ABD3FTI9"/>
<organism evidence="2 3">
    <name type="scientific">Phytophthora oleae</name>
    <dbReference type="NCBI Taxonomy" id="2107226"/>
    <lineage>
        <taxon>Eukaryota</taxon>
        <taxon>Sar</taxon>
        <taxon>Stramenopiles</taxon>
        <taxon>Oomycota</taxon>
        <taxon>Peronosporomycetes</taxon>
        <taxon>Peronosporales</taxon>
        <taxon>Peronosporaceae</taxon>
        <taxon>Phytophthora</taxon>
    </lineage>
</organism>
<keyword evidence="3" id="KW-1185">Reference proteome</keyword>
<gene>
    <name evidence="2" type="ORF">V7S43_006325</name>
</gene>
<name>A0ABD3FTI9_9STRA</name>
<evidence type="ECO:0000256" key="1">
    <source>
        <dbReference type="SAM" id="MobiDB-lite"/>
    </source>
</evidence>
<evidence type="ECO:0000313" key="2">
    <source>
        <dbReference type="EMBL" id="KAL3669040.1"/>
    </source>
</evidence>
<dbReference type="EMBL" id="JBIMZQ010000010">
    <property type="protein sequence ID" value="KAL3669040.1"/>
    <property type="molecule type" value="Genomic_DNA"/>
</dbReference>
<proteinExistence type="predicted"/>
<reference evidence="2 3" key="1">
    <citation type="submission" date="2024-09" db="EMBL/GenBank/DDBJ databases">
        <title>Genome sequencing and assembly of Phytophthora oleae, isolate VK10A, causative agent of rot of olive drupes.</title>
        <authorList>
            <person name="Conti Taguali S."/>
            <person name="Riolo M."/>
            <person name="La Spada F."/>
            <person name="Cacciola S.O."/>
            <person name="Dionisio G."/>
        </authorList>
    </citation>
    <scope>NUCLEOTIDE SEQUENCE [LARGE SCALE GENOMIC DNA]</scope>
    <source>
        <strain evidence="2 3">VK10A</strain>
    </source>
</reference>
<comment type="caution">
    <text evidence="2">The sequence shown here is derived from an EMBL/GenBank/DDBJ whole genome shotgun (WGS) entry which is preliminary data.</text>
</comment>
<feature type="compositionally biased region" description="Low complexity" evidence="1">
    <location>
        <begin position="1"/>
        <end position="17"/>
    </location>
</feature>
<protein>
    <submittedName>
        <fullName evidence="2">Uncharacterized protein</fullName>
    </submittedName>
</protein>
<dbReference type="Proteomes" id="UP001632037">
    <property type="component" value="Unassembled WGS sequence"/>
</dbReference>
<evidence type="ECO:0000313" key="3">
    <source>
        <dbReference type="Proteomes" id="UP001632037"/>
    </source>
</evidence>
<feature type="compositionally biased region" description="Basic and acidic residues" evidence="1">
    <location>
        <begin position="21"/>
        <end position="44"/>
    </location>
</feature>
<feature type="region of interest" description="Disordered" evidence="1">
    <location>
        <begin position="1"/>
        <end position="80"/>
    </location>
</feature>